<sequence>MVGIFFRLLGALYFFYPIKLFVLKRIECYFFQYHVCKVLNEASRAFTIDKYWDVSDLAKKSPFRGVVSEFVRVGDFYPTPKDIAIAINISISAYCNENSTNKSNIIDLAYHLSHEIKSRLISDQLLKTILEDLNKDIGLIETGGDRSEIELLFSNKKSLFIAYYSTFSKPEFSYSIKVWHQGQDKPYIDWDESNALIVNLDPLRIREGFFQAGFDYYCNQTEEHLYCATRIGSYEQFNGDWSGNVIWAH</sequence>
<reference evidence="1 2" key="1">
    <citation type="journal article" date="2013" name="ISME J.">
        <title>Comparative genomics of pathogenic lineages of Vibrio nigripulchritudo identifies virulence-associated traits.</title>
        <authorList>
            <person name="Goudenege D."/>
            <person name="Labreuche Y."/>
            <person name="Krin E."/>
            <person name="Ansquer D."/>
            <person name="Mangenot S."/>
            <person name="Calteau A."/>
            <person name="Medigue C."/>
            <person name="Mazel D."/>
            <person name="Polz M.F."/>
            <person name="Le Roux F."/>
        </authorList>
    </citation>
    <scope>NUCLEOTIDE SEQUENCE [LARGE SCALE GENOMIC DNA]</scope>
    <source>
        <strain evidence="2">SnF1</strain>
    </source>
</reference>
<dbReference type="Proteomes" id="UP000016895">
    <property type="component" value="Chromosome 2"/>
</dbReference>
<gene>
    <name evidence="1" type="ORF">VIBNI_B0736</name>
</gene>
<dbReference type="PATRIC" id="fig|1260221.3.peg.4374"/>
<dbReference type="OrthoDB" id="6637001at2"/>
<dbReference type="EMBL" id="FO203527">
    <property type="protein sequence ID" value="CCO60528.1"/>
    <property type="molecule type" value="Genomic_DNA"/>
</dbReference>
<organism evidence="1 2">
    <name type="scientific">Vibrio nigripulchritudo</name>
    <dbReference type="NCBI Taxonomy" id="28173"/>
    <lineage>
        <taxon>Bacteria</taxon>
        <taxon>Pseudomonadati</taxon>
        <taxon>Pseudomonadota</taxon>
        <taxon>Gammaproteobacteria</taxon>
        <taxon>Vibrionales</taxon>
        <taxon>Vibrionaceae</taxon>
        <taxon>Vibrio</taxon>
    </lineage>
</organism>
<evidence type="ECO:0000313" key="2">
    <source>
        <dbReference type="Proteomes" id="UP000016895"/>
    </source>
</evidence>
<evidence type="ECO:0000313" key="1">
    <source>
        <dbReference type="EMBL" id="CCO60528.1"/>
    </source>
</evidence>
<dbReference type="KEGG" id="vni:VIBNI_B0736"/>
<accession>U4KCC4</accession>
<name>U4KCC4_9VIBR</name>
<dbReference type="RefSeq" id="WP_022561131.1">
    <property type="nucleotide sequence ID" value="NC_022543.1"/>
</dbReference>
<proteinExistence type="predicted"/>
<dbReference type="AlphaFoldDB" id="U4KCC4"/>
<keyword evidence="2" id="KW-1185">Reference proteome</keyword>
<protein>
    <submittedName>
        <fullName evidence="1">Uncharacterized protein</fullName>
    </submittedName>
</protein>